<evidence type="ECO:0000256" key="7">
    <source>
        <dbReference type="ARBA" id="ARBA00022842"/>
    </source>
</evidence>
<evidence type="ECO:0000256" key="8">
    <source>
        <dbReference type="ARBA" id="ARBA00023118"/>
    </source>
</evidence>
<dbReference type="SUPFAM" id="SSF143430">
    <property type="entry name" value="TTP0101/SSO1404-like"/>
    <property type="match status" value="1"/>
</dbReference>
<dbReference type="NCBIfam" id="TIGR01573">
    <property type="entry name" value="cas2"/>
    <property type="match status" value="1"/>
</dbReference>
<dbReference type="InterPro" id="IPR021127">
    <property type="entry name" value="CRISPR_associated_Cas2"/>
</dbReference>
<evidence type="ECO:0000256" key="6">
    <source>
        <dbReference type="ARBA" id="ARBA00022801"/>
    </source>
</evidence>
<name>A0ABW2LPF2_9PSEU</name>
<dbReference type="RefSeq" id="WP_380670307.1">
    <property type="nucleotide sequence ID" value="NZ_JBHTCJ010000009.1"/>
</dbReference>
<dbReference type="PANTHER" id="PTHR34405">
    <property type="entry name" value="CRISPR-ASSOCIATED ENDORIBONUCLEASE CAS2"/>
    <property type="match status" value="1"/>
</dbReference>
<evidence type="ECO:0000256" key="2">
    <source>
        <dbReference type="ARBA" id="ARBA00009959"/>
    </source>
</evidence>
<keyword evidence="3 9" id="KW-0540">Nuclease</keyword>
<keyword evidence="8 9" id="KW-0051">Antiviral defense</keyword>
<accession>A0ABW2LPF2</accession>
<keyword evidence="6 9" id="KW-0378">Hydrolase</keyword>
<dbReference type="EC" id="3.1.-.-" evidence="9"/>
<dbReference type="InterPro" id="IPR019199">
    <property type="entry name" value="Virulence_VapD/CRISPR_Cas2"/>
</dbReference>
<reference evidence="11" key="1">
    <citation type="journal article" date="2019" name="Int. J. Syst. Evol. Microbiol.">
        <title>The Global Catalogue of Microorganisms (GCM) 10K type strain sequencing project: providing services to taxonomists for standard genome sequencing and annotation.</title>
        <authorList>
            <consortium name="The Broad Institute Genomics Platform"/>
            <consortium name="The Broad Institute Genome Sequencing Center for Infectious Disease"/>
            <person name="Wu L."/>
            <person name="Ma J."/>
        </authorList>
    </citation>
    <scope>NUCLEOTIDE SEQUENCE [LARGE SCALE GENOMIC DNA]</scope>
    <source>
        <strain evidence="11">WLHS5</strain>
    </source>
</reference>
<protein>
    <recommendedName>
        <fullName evidence="9">CRISPR-associated endoribonuclease Cas2</fullName>
        <ecNumber evidence="9">3.1.-.-</ecNumber>
    </recommendedName>
</protein>
<comment type="similarity">
    <text evidence="2 9">Belongs to the CRISPR-associated endoribonuclease Cas2 protein family.</text>
</comment>
<evidence type="ECO:0000256" key="9">
    <source>
        <dbReference type="HAMAP-Rule" id="MF_01471"/>
    </source>
</evidence>
<comment type="function">
    <text evidence="9">CRISPR (clustered regularly interspaced short palindromic repeat), is an adaptive immune system that provides protection against mobile genetic elements (viruses, transposable elements and conjugative plasmids). CRISPR clusters contain sequences complementary to antecedent mobile elements and target invading nucleic acids. CRISPR clusters are transcribed and processed into CRISPR RNA (crRNA). Functions as a ssRNA-specific endoribonuclease. Involved in the integration of spacer DNA into the CRISPR cassette.</text>
</comment>
<comment type="cofactor">
    <cofactor evidence="1 9">
        <name>Mg(2+)</name>
        <dbReference type="ChEBI" id="CHEBI:18420"/>
    </cofactor>
</comment>
<evidence type="ECO:0000256" key="1">
    <source>
        <dbReference type="ARBA" id="ARBA00001946"/>
    </source>
</evidence>
<keyword evidence="7 9" id="KW-0460">Magnesium</keyword>
<dbReference type="GO" id="GO:0004519">
    <property type="term" value="F:endonuclease activity"/>
    <property type="evidence" value="ECO:0007669"/>
    <property type="project" value="UniProtKB-KW"/>
</dbReference>
<sequence length="94" mass="11056">MLRRRYLVAYDVRHPQRLRRVSKKMEGFGDRTQYSIFLCDLTRADVGDMKHALHDLIDSAMDRILIVDLGYPGDQKFEFLGRRHKLPTIGPRVL</sequence>
<dbReference type="Pfam" id="PF09827">
    <property type="entry name" value="CRISPR_Cas2"/>
    <property type="match status" value="1"/>
</dbReference>
<dbReference type="Gene3D" id="3.30.70.240">
    <property type="match status" value="1"/>
</dbReference>
<keyword evidence="5 9" id="KW-0255">Endonuclease</keyword>
<comment type="subunit">
    <text evidence="9">Homodimer, forms a heterotetramer with a Cas1 homodimer.</text>
</comment>
<evidence type="ECO:0000313" key="11">
    <source>
        <dbReference type="Proteomes" id="UP001596504"/>
    </source>
</evidence>
<organism evidence="10 11">
    <name type="scientific">Saccharopolyspora griseoalba</name>
    <dbReference type="NCBI Taxonomy" id="1431848"/>
    <lineage>
        <taxon>Bacteria</taxon>
        <taxon>Bacillati</taxon>
        <taxon>Actinomycetota</taxon>
        <taxon>Actinomycetes</taxon>
        <taxon>Pseudonocardiales</taxon>
        <taxon>Pseudonocardiaceae</taxon>
        <taxon>Saccharopolyspora</taxon>
    </lineage>
</organism>
<comment type="caution">
    <text evidence="10">The sequence shown here is derived from an EMBL/GenBank/DDBJ whole genome shotgun (WGS) entry which is preliminary data.</text>
</comment>
<keyword evidence="4 9" id="KW-0479">Metal-binding</keyword>
<evidence type="ECO:0000256" key="3">
    <source>
        <dbReference type="ARBA" id="ARBA00022722"/>
    </source>
</evidence>
<evidence type="ECO:0000313" key="10">
    <source>
        <dbReference type="EMBL" id="MFC7343243.1"/>
    </source>
</evidence>
<dbReference type="Proteomes" id="UP001596504">
    <property type="component" value="Unassembled WGS sequence"/>
</dbReference>
<evidence type="ECO:0000256" key="4">
    <source>
        <dbReference type="ARBA" id="ARBA00022723"/>
    </source>
</evidence>
<feature type="binding site" evidence="9">
    <location>
        <position position="11"/>
    </location>
    <ligand>
        <name>Mg(2+)</name>
        <dbReference type="ChEBI" id="CHEBI:18420"/>
        <note>catalytic</note>
    </ligand>
</feature>
<keyword evidence="11" id="KW-1185">Reference proteome</keyword>
<proteinExistence type="inferred from homology"/>
<dbReference type="CDD" id="cd09725">
    <property type="entry name" value="Cas2_I_II_III"/>
    <property type="match status" value="1"/>
</dbReference>
<dbReference type="PANTHER" id="PTHR34405:SF3">
    <property type="entry name" value="CRISPR-ASSOCIATED ENDORIBONUCLEASE CAS2 3"/>
    <property type="match status" value="1"/>
</dbReference>
<dbReference type="HAMAP" id="MF_01471">
    <property type="entry name" value="Cas2"/>
    <property type="match status" value="1"/>
</dbReference>
<dbReference type="EMBL" id="JBHTCJ010000009">
    <property type="protein sequence ID" value="MFC7343243.1"/>
    <property type="molecule type" value="Genomic_DNA"/>
</dbReference>
<evidence type="ECO:0000256" key="5">
    <source>
        <dbReference type="ARBA" id="ARBA00022759"/>
    </source>
</evidence>
<gene>
    <name evidence="9 10" type="primary">cas2</name>
    <name evidence="10" type="ORF">ACFQRI_17725</name>
</gene>